<dbReference type="EMBL" id="ADLK01000047">
    <property type="protein sequence ID" value="KMW12963.1"/>
    <property type="molecule type" value="Genomic_DNA"/>
</dbReference>
<dbReference type="PATRIC" id="fig|742734.4.peg.5493"/>
<gene>
    <name evidence="5" type="ORF">HMPREF9470_05135</name>
</gene>
<dbReference type="GO" id="GO:0016052">
    <property type="term" value="P:carbohydrate catabolic process"/>
    <property type="evidence" value="ECO:0007669"/>
    <property type="project" value="TreeGrafter"/>
</dbReference>
<dbReference type="SUPFAM" id="SSF54826">
    <property type="entry name" value="Enolase N-terminal domain-like"/>
    <property type="match status" value="1"/>
</dbReference>
<evidence type="ECO:0000256" key="1">
    <source>
        <dbReference type="ARBA" id="ARBA00001946"/>
    </source>
</evidence>
<evidence type="ECO:0000256" key="3">
    <source>
        <dbReference type="ARBA" id="ARBA00022842"/>
    </source>
</evidence>
<dbReference type="CDD" id="cd03316">
    <property type="entry name" value="MR_like"/>
    <property type="match status" value="1"/>
</dbReference>
<dbReference type="SFLD" id="SFLDS00001">
    <property type="entry name" value="Enolase"/>
    <property type="match status" value="1"/>
</dbReference>
<feature type="domain" description="Mandelate racemase/muconate lactonizing enzyme C-terminal" evidence="4">
    <location>
        <begin position="149"/>
        <end position="249"/>
    </location>
</feature>
<dbReference type="InterPro" id="IPR036849">
    <property type="entry name" value="Enolase-like_C_sf"/>
</dbReference>
<dbReference type="SMART" id="SM00922">
    <property type="entry name" value="MR_MLE"/>
    <property type="match status" value="1"/>
</dbReference>
<evidence type="ECO:0000259" key="4">
    <source>
        <dbReference type="SMART" id="SM00922"/>
    </source>
</evidence>
<dbReference type="InterPro" id="IPR029017">
    <property type="entry name" value="Enolase-like_N"/>
</dbReference>
<accession>A0A0J9BJ48</accession>
<keyword evidence="3" id="KW-0460">Magnesium</keyword>
<dbReference type="RefSeq" id="WP_007870555.1">
    <property type="nucleotide sequence ID" value="NZ_KQ235885.1"/>
</dbReference>
<reference evidence="5 6" key="1">
    <citation type="submission" date="2011-04" db="EMBL/GenBank/DDBJ databases">
        <title>The Genome Sequence of Clostridium citroniae WAL-19142.</title>
        <authorList>
            <consortium name="The Broad Institute Genome Sequencing Platform"/>
            <person name="Earl A."/>
            <person name="Ward D."/>
            <person name="Feldgarden M."/>
            <person name="Gevers D."/>
            <person name="Warren Y.A."/>
            <person name="Tyrrell K.L."/>
            <person name="Citron D.M."/>
            <person name="Goldstein E.J."/>
            <person name="Daigneault M."/>
            <person name="Allen-Vercoe E."/>
            <person name="Young S.K."/>
            <person name="Zeng Q."/>
            <person name="Gargeya S."/>
            <person name="Fitzgerald M."/>
            <person name="Haas B."/>
            <person name="Abouelleil A."/>
            <person name="Alvarado L."/>
            <person name="Arachchi H.M."/>
            <person name="Berlin A."/>
            <person name="Brown A."/>
            <person name="Chapman S.B."/>
            <person name="Chen Z."/>
            <person name="Dunbar C."/>
            <person name="Freedman E."/>
            <person name="Gearin G."/>
            <person name="Gellesch M."/>
            <person name="Goldberg J."/>
            <person name="Griggs A."/>
            <person name="Gujja S."/>
            <person name="Heilman E.R."/>
            <person name="Heiman D."/>
            <person name="Howarth C."/>
            <person name="Larson L."/>
            <person name="Lui A."/>
            <person name="MacDonald P.J."/>
            <person name="Mehta T."/>
            <person name="Montmayeur A."/>
            <person name="Murphy C."/>
            <person name="Neiman D."/>
            <person name="Pearson M."/>
            <person name="Priest M."/>
            <person name="Roberts A."/>
            <person name="Saif S."/>
            <person name="Shea T."/>
            <person name="Shenoy N."/>
            <person name="Sisk P."/>
            <person name="Stolte C."/>
            <person name="Sykes S."/>
            <person name="White J."/>
            <person name="Yandava C."/>
            <person name="Wortman J."/>
            <person name="Nusbaum C."/>
            <person name="Birren B."/>
        </authorList>
    </citation>
    <scope>NUCLEOTIDE SEQUENCE [LARGE SCALE GENOMIC DNA]</scope>
    <source>
        <strain evidence="5 6">WAL-19142</strain>
    </source>
</reference>
<dbReference type="AlphaFoldDB" id="A0A0J9BJ48"/>
<name>A0A0J9BJ48_9FIRM</name>
<protein>
    <recommendedName>
        <fullName evidence="4">Mandelate racemase/muconate lactonizing enzyme C-terminal domain-containing protein</fullName>
    </recommendedName>
</protein>
<evidence type="ECO:0000256" key="2">
    <source>
        <dbReference type="ARBA" id="ARBA00022723"/>
    </source>
</evidence>
<evidence type="ECO:0000313" key="5">
    <source>
        <dbReference type="EMBL" id="KMW12963.1"/>
    </source>
</evidence>
<dbReference type="Pfam" id="PF13378">
    <property type="entry name" value="MR_MLE_C"/>
    <property type="match status" value="1"/>
</dbReference>
<dbReference type="GO" id="GO:0016836">
    <property type="term" value="F:hydro-lyase activity"/>
    <property type="evidence" value="ECO:0007669"/>
    <property type="project" value="TreeGrafter"/>
</dbReference>
<evidence type="ECO:0000313" key="6">
    <source>
        <dbReference type="Proteomes" id="UP000037392"/>
    </source>
</evidence>
<comment type="caution">
    <text evidence="5">The sequence shown here is derived from an EMBL/GenBank/DDBJ whole genome shotgun (WGS) entry which is preliminary data.</text>
</comment>
<dbReference type="Gene3D" id="3.20.20.120">
    <property type="entry name" value="Enolase-like C-terminal domain"/>
    <property type="match status" value="1"/>
</dbReference>
<dbReference type="InterPro" id="IPR046945">
    <property type="entry name" value="RHMD-like"/>
</dbReference>
<sequence>MKRTTEYRQTKLSFSRAVIYGLSPIPQKEVFYDATGGPFTHTKVEFLMELYDKEGIAGVIPCTSLMEERLLPLVLTGEERTFEEWSRFLYWKYRNNGLAGETVREIGRFEFALLDLISKRAGLPAHRFLGSDKDWVPVYGSGGSTHLEGLSLAKEMEGFLSHGHRIVKMKVGTDFGTRLDRDVERVKLARGVIGPDVGLALDANQVFTVGQALEFAKRVEEYDIAWYEEPLHSLDYFGYRDLAEQCPIPVSSGESFYNHYMFQPLLETKVRHFQPVAASFDGIEDWFEVNAMAKECGAVISSGGLPMLSAVMIANAGENAMVEFLEPCNQPLLDYMDIRVERKDGRFYFPDAAGLPCHFDMGRLDKEGFLKSKKIIGA</sequence>
<keyword evidence="2" id="KW-0479">Metal-binding</keyword>
<dbReference type="PANTHER" id="PTHR13794">
    <property type="entry name" value="ENOLASE SUPERFAMILY, MANDELATE RACEMASE"/>
    <property type="match status" value="1"/>
</dbReference>
<organism evidence="5 6">
    <name type="scientific">[Clostridium] citroniae WAL-19142</name>
    <dbReference type="NCBI Taxonomy" id="742734"/>
    <lineage>
        <taxon>Bacteria</taxon>
        <taxon>Bacillati</taxon>
        <taxon>Bacillota</taxon>
        <taxon>Clostridia</taxon>
        <taxon>Lachnospirales</taxon>
        <taxon>Lachnospiraceae</taxon>
        <taxon>Enterocloster</taxon>
    </lineage>
</organism>
<dbReference type="PANTHER" id="PTHR13794:SF58">
    <property type="entry name" value="MITOCHONDRIAL ENOLASE SUPERFAMILY MEMBER 1"/>
    <property type="match status" value="1"/>
</dbReference>
<dbReference type="SUPFAM" id="SSF51604">
    <property type="entry name" value="Enolase C-terminal domain-like"/>
    <property type="match status" value="1"/>
</dbReference>
<dbReference type="GO" id="GO:0000287">
    <property type="term" value="F:magnesium ion binding"/>
    <property type="evidence" value="ECO:0007669"/>
    <property type="project" value="TreeGrafter"/>
</dbReference>
<dbReference type="InterPro" id="IPR029065">
    <property type="entry name" value="Enolase_C-like"/>
</dbReference>
<dbReference type="Gene3D" id="3.30.390.10">
    <property type="entry name" value="Enolase-like, N-terminal domain"/>
    <property type="match status" value="1"/>
</dbReference>
<dbReference type="OrthoDB" id="9775391at2"/>
<dbReference type="GeneID" id="93164921"/>
<dbReference type="InterPro" id="IPR013342">
    <property type="entry name" value="Mandelate_racemase_C"/>
</dbReference>
<dbReference type="Proteomes" id="UP000037392">
    <property type="component" value="Unassembled WGS sequence"/>
</dbReference>
<comment type="cofactor">
    <cofactor evidence="1">
        <name>Mg(2+)</name>
        <dbReference type="ChEBI" id="CHEBI:18420"/>
    </cofactor>
</comment>
<proteinExistence type="predicted"/>